<keyword evidence="2" id="KW-1185">Reference proteome</keyword>
<comment type="caution">
    <text evidence="1">The sequence shown here is derived from an EMBL/GenBank/DDBJ whole genome shotgun (WGS) entry which is preliminary data.</text>
</comment>
<evidence type="ECO:0000313" key="2">
    <source>
        <dbReference type="Proteomes" id="UP000383932"/>
    </source>
</evidence>
<protein>
    <submittedName>
        <fullName evidence="1">Uncharacterized protein</fullName>
    </submittedName>
</protein>
<sequence length="275" mass="30983">MPESRRCLMHLVTHFNNIINSKEYRGKTSIMPVQFSYSTNGNCYISFSPATKIEEVELFRGALASCINIAGPFVILRAGKWTKMMISHVPVWRTDPITGEEHHQINTKKDLMMLLQLFVPNDLLNEFPVQDVRFLRPLSYVDKTVPGGHETIVLLVEDKSNWAFEAYKNHGLTFGYRSCYICPFVNKVCLSWNVCAVLPMSARNQELAINLLSAISVADPIAQKFTINIAQSARPRSSLLFQATSVTAHPNAPLARRTTHSVTLIVQPEVDMPHP</sequence>
<accession>A0A5N5QCB6</accession>
<proteinExistence type="predicted"/>
<name>A0A5N5QCB6_9AGAM</name>
<organism evidence="1 2">
    <name type="scientific">Ceratobasidium theobromae</name>
    <dbReference type="NCBI Taxonomy" id="1582974"/>
    <lineage>
        <taxon>Eukaryota</taxon>
        <taxon>Fungi</taxon>
        <taxon>Dikarya</taxon>
        <taxon>Basidiomycota</taxon>
        <taxon>Agaricomycotina</taxon>
        <taxon>Agaricomycetes</taxon>
        <taxon>Cantharellales</taxon>
        <taxon>Ceratobasidiaceae</taxon>
        <taxon>Ceratobasidium</taxon>
    </lineage>
</organism>
<dbReference type="Proteomes" id="UP000383932">
    <property type="component" value="Unassembled WGS sequence"/>
</dbReference>
<dbReference type="EMBL" id="SSOP01000308">
    <property type="protein sequence ID" value="KAB5589163.1"/>
    <property type="molecule type" value="Genomic_DNA"/>
</dbReference>
<evidence type="ECO:0000313" key="1">
    <source>
        <dbReference type="EMBL" id="KAB5589163.1"/>
    </source>
</evidence>
<reference evidence="1 2" key="1">
    <citation type="journal article" date="2019" name="Fungal Biol. Biotechnol.">
        <title>Draft genome sequence of fastidious pathogen Ceratobasidium theobromae, which causes vascular-streak dieback in Theobroma cacao.</title>
        <authorList>
            <person name="Ali S.S."/>
            <person name="Asman A."/>
            <person name="Shao J."/>
            <person name="Firmansyah A.P."/>
            <person name="Susilo A.W."/>
            <person name="Rosmana A."/>
            <person name="McMahon P."/>
            <person name="Junaid M."/>
            <person name="Guest D."/>
            <person name="Kheng T.Y."/>
            <person name="Meinhardt L.W."/>
            <person name="Bailey B.A."/>
        </authorList>
    </citation>
    <scope>NUCLEOTIDE SEQUENCE [LARGE SCALE GENOMIC DNA]</scope>
    <source>
        <strain evidence="1 2">CT2</strain>
    </source>
</reference>
<dbReference type="AlphaFoldDB" id="A0A5N5QCB6"/>
<gene>
    <name evidence="1" type="ORF">CTheo_7389</name>
</gene>